<evidence type="ECO:0000259" key="4">
    <source>
        <dbReference type="Pfam" id="PF00557"/>
    </source>
</evidence>
<comment type="caution">
    <text evidence="6">The sequence shown here is derived from an EMBL/GenBank/DDBJ whole genome shotgun (WGS) entry which is preliminary data.</text>
</comment>
<dbReference type="Proteomes" id="UP000037237">
    <property type="component" value="Unassembled WGS sequence"/>
</dbReference>
<proteinExistence type="inferred from homology"/>
<gene>
    <name evidence="6" type="ORF">AC477_06100</name>
</gene>
<name>A0A0M0BL63_9ARCH</name>
<reference evidence="6 7" key="1">
    <citation type="submission" date="2015-06" db="EMBL/GenBank/DDBJ databases">
        <title>New insights into the roles of widespread benthic archaea in carbon and nitrogen cycling.</title>
        <authorList>
            <person name="Lazar C.S."/>
            <person name="Baker B.J."/>
            <person name="Seitz K.W."/>
            <person name="Hyde A.S."/>
            <person name="Dick G.J."/>
            <person name="Hinrichs K.-U."/>
            <person name="Teske A.P."/>
        </authorList>
    </citation>
    <scope>NUCLEOTIDE SEQUENCE [LARGE SCALE GENOMIC DNA]</scope>
    <source>
        <strain evidence="6">SG8-32-1</strain>
    </source>
</reference>
<dbReference type="GO" id="GO:0016787">
    <property type="term" value="F:hydrolase activity"/>
    <property type="evidence" value="ECO:0007669"/>
    <property type="project" value="UniProtKB-KW"/>
</dbReference>
<dbReference type="PANTHER" id="PTHR46112:SF2">
    <property type="entry name" value="XAA-PRO AMINOPEPTIDASE P-RELATED"/>
    <property type="match status" value="1"/>
</dbReference>
<dbReference type="InterPro" id="IPR036005">
    <property type="entry name" value="Creatinase/aminopeptidase-like"/>
</dbReference>
<dbReference type="Pfam" id="PF00557">
    <property type="entry name" value="Peptidase_M24"/>
    <property type="match status" value="1"/>
</dbReference>
<dbReference type="InterPro" id="IPR000587">
    <property type="entry name" value="Creatinase_N"/>
</dbReference>
<protein>
    <submittedName>
        <fullName evidence="6">Uncharacterized protein</fullName>
    </submittedName>
</protein>
<dbReference type="PANTHER" id="PTHR46112">
    <property type="entry name" value="AMINOPEPTIDASE"/>
    <property type="match status" value="1"/>
</dbReference>
<dbReference type="PROSITE" id="PS00491">
    <property type="entry name" value="PROLINE_PEPTIDASE"/>
    <property type="match status" value="1"/>
</dbReference>
<dbReference type="InterPro" id="IPR050659">
    <property type="entry name" value="Peptidase_M24B"/>
</dbReference>
<dbReference type="SUPFAM" id="SSF55920">
    <property type="entry name" value="Creatinase/aminopeptidase"/>
    <property type="match status" value="1"/>
</dbReference>
<evidence type="ECO:0000256" key="2">
    <source>
        <dbReference type="ARBA" id="ARBA00022801"/>
    </source>
</evidence>
<dbReference type="EMBL" id="LFWU01000163">
    <property type="protein sequence ID" value="KON29283.1"/>
    <property type="molecule type" value="Genomic_DNA"/>
</dbReference>
<dbReference type="InterPro" id="IPR029149">
    <property type="entry name" value="Creatin/AminoP/Spt16_N"/>
</dbReference>
<feature type="domain" description="Peptidase M24" evidence="4">
    <location>
        <begin position="148"/>
        <end position="374"/>
    </location>
</feature>
<evidence type="ECO:0000313" key="7">
    <source>
        <dbReference type="Proteomes" id="UP000037237"/>
    </source>
</evidence>
<dbReference type="Pfam" id="PF01321">
    <property type="entry name" value="Creatinase_N"/>
    <property type="match status" value="1"/>
</dbReference>
<evidence type="ECO:0000256" key="3">
    <source>
        <dbReference type="RuleBase" id="RU000590"/>
    </source>
</evidence>
<dbReference type="GO" id="GO:0046872">
    <property type="term" value="F:metal ion binding"/>
    <property type="evidence" value="ECO:0007669"/>
    <property type="project" value="UniProtKB-KW"/>
</dbReference>
<dbReference type="InterPro" id="IPR000994">
    <property type="entry name" value="Pept_M24"/>
</dbReference>
<accession>A0A0M0BL63</accession>
<evidence type="ECO:0000259" key="5">
    <source>
        <dbReference type="Pfam" id="PF01321"/>
    </source>
</evidence>
<keyword evidence="1 3" id="KW-0479">Metal-binding</keyword>
<dbReference type="AlphaFoldDB" id="A0A0M0BL63"/>
<keyword evidence="2" id="KW-0378">Hydrolase</keyword>
<dbReference type="PATRIC" id="fig|1685124.3.peg.1260"/>
<sequence>MLAEKNAESLLLYSDSLKDANMYYITEFLAPDPFIFLKRTEKEPIIIVSQMEFQRAKKQSIVEDVRSYLDYDYLTSVKSAKEPQLCAIEFMAKVVEKELGKGTRICVPPNFSLIIADVLRAQGLKLEPMFGVIEKIRETKDRQELEIIKETQRINEEVTADAIELIANSDVGNNKTLISDGAPLTVGRIKSFFGHRFLENGCIPEEDIIVACGPKSSDPHYMGAPEDKLKADQPIILDIFPRNIQKRYWTDMTRTIVKGKASDKIKYMFNAVSEAKNASLDAIKAGALGNEVYNVCCNVLEKSGYETTRNGKKISKGMTHGLGHGVGLQIHENPRINEVSKTPLGEKIVVTVEPGLYNPQIGGVRLEDIIEITKNGYRNFTKMETMLEV</sequence>
<evidence type="ECO:0000313" key="6">
    <source>
        <dbReference type="EMBL" id="KON29283.1"/>
    </source>
</evidence>
<evidence type="ECO:0000256" key="1">
    <source>
        <dbReference type="ARBA" id="ARBA00022723"/>
    </source>
</evidence>
<dbReference type="InterPro" id="IPR001131">
    <property type="entry name" value="Peptidase_M24B_aminopep-P_CS"/>
</dbReference>
<dbReference type="Gene3D" id="3.40.350.10">
    <property type="entry name" value="Creatinase/prolidase N-terminal domain"/>
    <property type="match status" value="1"/>
</dbReference>
<feature type="domain" description="Creatinase N-terminal" evidence="5">
    <location>
        <begin position="2"/>
        <end position="138"/>
    </location>
</feature>
<dbReference type="Gene3D" id="3.90.230.10">
    <property type="entry name" value="Creatinase/methionine aminopeptidase superfamily"/>
    <property type="match status" value="1"/>
</dbReference>
<comment type="similarity">
    <text evidence="3">Belongs to the peptidase M24B family.</text>
</comment>
<dbReference type="SUPFAM" id="SSF53092">
    <property type="entry name" value="Creatinase/prolidase N-terminal domain"/>
    <property type="match status" value="1"/>
</dbReference>
<organism evidence="6 7">
    <name type="scientific">miscellaneous Crenarchaeota group-1 archaeon SG8-32-1</name>
    <dbReference type="NCBI Taxonomy" id="1685124"/>
    <lineage>
        <taxon>Archaea</taxon>
        <taxon>Candidatus Bathyarchaeota</taxon>
        <taxon>MCG-1</taxon>
    </lineage>
</organism>